<dbReference type="SMART" id="SM01133">
    <property type="entry name" value="DeoC"/>
    <property type="match status" value="1"/>
</dbReference>
<dbReference type="PANTHER" id="PTHR39340">
    <property type="entry name" value="SULFOFRUCTOSEPHOSPHATE ALDOLASE"/>
    <property type="match status" value="1"/>
</dbReference>
<dbReference type="Proteomes" id="UP001595547">
    <property type="component" value="Unassembled WGS sequence"/>
</dbReference>
<accession>A0ABV7IWD6</accession>
<comment type="similarity">
    <text evidence="1">Belongs to the aldolase LacD family.</text>
</comment>
<dbReference type="PANTHER" id="PTHR39340:SF1">
    <property type="entry name" value="SULFOFRUCTOSEPHOSPHATE ALDOLASE"/>
    <property type="match status" value="1"/>
</dbReference>
<reference evidence="4" key="1">
    <citation type="journal article" date="2019" name="Int. J. Syst. Evol. Microbiol.">
        <title>The Global Catalogue of Microorganisms (GCM) 10K type strain sequencing project: providing services to taxonomists for standard genome sequencing and annotation.</title>
        <authorList>
            <consortium name="The Broad Institute Genomics Platform"/>
            <consortium name="The Broad Institute Genome Sequencing Center for Infectious Disease"/>
            <person name="Wu L."/>
            <person name="Ma J."/>
        </authorList>
    </citation>
    <scope>NUCLEOTIDE SEQUENCE [LARGE SCALE GENOMIC DNA]</scope>
    <source>
        <strain evidence="4">KCTC 52039</strain>
    </source>
</reference>
<evidence type="ECO:0000256" key="1">
    <source>
        <dbReference type="ARBA" id="ARBA00008679"/>
    </source>
</evidence>
<organism evidence="3 4">
    <name type="scientific">Cypionkella sinensis</name>
    <dbReference type="NCBI Taxonomy" id="1756043"/>
    <lineage>
        <taxon>Bacteria</taxon>
        <taxon>Pseudomonadati</taxon>
        <taxon>Pseudomonadota</taxon>
        <taxon>Alphaproteobacteria</taxon>
        <taxon>Rhodobacterales</taxon>
        <taxon>Paracoccaceae</taxon>
        <taxon>Cypionkella</taxon>
    </lineage>
</organism>
<dbReference type="InterPro" id="IPR002915">
    <property type="entry name" value="DeoC/FbaB/LacD_aldolase"/>
</dbReference>
<dbReference type="Gene3D" id="3.20.20.70">
    <property type="entry name" value="Aldolase class I"/>
    <property type="match status" value="1"/>
</dbReference>
<protein>
    <submittedName>
        <fullName evidence="3">Tagatose-bisphosphate aldolase</fullName>
    </submittedName>
</protein>
<keyword evidence="4" id="KW-1185">Reference proteome</keyword>
<dbReference type="InterPro" id="IPR013785">
    <property type="entry name" value="Aldolase_TIM"/>
</dbReference>
<evidence type="ECO:0000313" key="4">
    <source>
        <dbReference type="Proteomes" id="UP001595547"/>
    </source>
</evidence>
<evidence type="ECO:0000313" key="3">
    <source>
        <dbReference type="EMBL" id="MFC3180827.1"/>
    </source>
</evidence>
<dbReference type="EMBL" id="JBHRTO010000001">
    <property type="protein sequence ID" value="MFC3180827.1"/>
    <property type="molecule type" value="Genomic_DNA"/>
</dbReference>
<evidence type="ECO:0000256" key="2">
    <source>
        <dbReference type="ARBA" id="ARBA00023239"/>
    </source>
</evidence>
<keyword evidence="2" id="KW-0456">Lyase</keyword>
<comment type="caution">
    <text evidence="3">The sequence shown here is derived from an EMBL/GenBank/DDBJ whole genome shotgun (WGS) entry which is preliminary data.</text>
</comment>
<dbReference type="SUPFAM" id="SSF51569">
    <property type="entry name" value="Aldolase"/>
    <property type="match status" value="1"/>
</dbReference>
<dbReference type="RefSeq" id="WP_380072448.1">
    <property type="nucleotide sequence ID" value="NZ_JBHRTO010000001.1"/>
</dbReference>
<sequence>MLQVLHRKLIPQYPRSGNWHLRRRARANTLENPMAAPMSSMTTAERRGYSQICGDDGAMMVIACDQRGGMRTILAKTPEEQAAISNATLGETKMDITAYLARPAGCVLVDPICAVPAMVDQGAIHRSTGLLIGLDASGFDLTPEGYRISNMVEGINARRVRELGGTGAKIMIYLRSDTPAANTKNMETLRASIADFAAEDLLLVVEFLTYALPGEAPEAYAAKIPELIEGGSKLCLDAGSKVLKIPYPGTPQACANITAMCGEVPWAVLSAGVDHATFLGQVEISMANGASGVIAGRSLWKDCISLDRAVTKTKLETIAVPRLREIQAVIAKHFKA</sequence>
<dbReference type="InterPro" id="IPR050552">
    <property type="entry name" value="LacD_aldolase"/>
</dbReference>
<dbReference type="Pfam" id="PF01791">
    <property type="entry name" value="DeoC"/>
    <property type="match status" value="1"/>
</dbReference>
<name>A0ABV7IWD6_9RHOB</name>
<gene>
    <name evidence="3" type="ORF">ACFOGH_07495</name>
</gene>
<proteinExistence type="inferred from homology"/>